<accession>A0A0R2B0X8</accession>
<keyword evidence="3" id="KW-1185">Reference proteome</keyword>
<evidence type="ECO:0000313" key="2">
    <source>
        <dbReference type="EMBL" id="KRM72418.1"/>
    </source>
</evidence>
<feature type="domain" description="DUF6792" evidence="1">
    <location>
        <begin position="230"/>
        <end position="336"/>
    </location>
</feature>
<name>A0A0R2B0X8_9LACO</name>
<reference evidence="2 3" key="1">
    <citation type="journal article" date="2015" name="Genome Announc.">
        <title>Expanding the biotechnology potential of lactobacilli through comparative genomics of 213 strains and associated genera.</title>
        <authorList>
            <person name="Sun Z."/>
            <person name="Harris H.M."/>
            <person name="McCann A."/>
            <person name="Guo C."/>
            <person name="Argimon S."/>
            <person name="Zhang W."/>
            <person name="Yang X."/>
            <person name="Jeffery I.B."/>
            <person name="Cooney J.C."/>
            <person name="Kagawa T.F."/>
            <person name="Liu W."/>
            <person name="Song Y."/>
            <person name="Salvetti E."/>
            <person name="Wrobel A."/>
            <person name="Rasinkangas P."/>
            <person name="Parkhill J."/>
            <person name="Rea M.C."/>
            <person name="O'Sullivan O."/>
            <person name="Ritari J."/>
            <person name="Douillard F.P."/>
            <person name="Paul Ross R."/>
            <person name="Yang R."/>
            <person name="Briner A.E."/>
            <person name="Felis G.E."/>
            <person name="de Vos W.M."/>
            <person name="Barrangou R."/>
            <person name="Klaenhammer T.R."/>
            <person name="Caufield P.W."/>
            <person name="Cui Y."/>
            <person name="Zhang H."/>
            <person name="O'Toole P.W."/>
        </authorList>
    </citation>
    <scope>NUCLEOTIDE SEQUENCE [LARGE SCALE GENOMIC DNA]</scope>
    <source>
        <strain evidence="2 3">DSM 23927</strain>
    </source>
</reference>
<sequence>MNLGDQLRQQTTTLWALCENFEGLVFKLGTLIPNAQASETNRELMVINDQQQSLAKRIRATLTHLRFLLTSHTLGTKIPDSLTHPFLQEIKTALANRPAIQSFDLDVPIDDVLTQLETNITAQHLAGLRSLVIRLEMALLAGQPPETKPYTAGSLYHDRQFLVNLMQYDAYPHDYPQVDAPTFLTWLAYRRTGVLIDSAVVYNLRTEISEAAPTGLSGGAYCLKVGEQVEGYLVYRGAERTGQAGEWAETALDWQYMLKSILLAQDNREDQLPYARRFAQYTLAQLKQDNVPAALYGVGHSLGGQLVQAVQLLDHPFTAGLTINTVPVQLRQLRHAAPKRFSTQEWHALAQTNALQSETTMPEMHITNLRFNRDFTDLFYQVPGTICVGRTISYSIPDWHYPFTANLKAFFTETELQSLLDILRYGMVRFDRASTQTQLINQVVALVIDTLITFYRTASTKATITLFNHLNRYLYHCGFLTEKPESMHYSSRKHRALRQLLTNVMLQRHYLKHLNKGMFAAVINFHIVNGVKFMITDERAGVPIVEVGRQDAPVAAVLDEVLPDDPLIEVAD</sequence>
<dbReference type="RefSeq" id="WP_057893449.1">
    <property type="nucleotide sequence ID" value="NZ_AYZQ01000001.1"/>
</dbReference>
<dbReference type="AlphaFoldDB" id="A0A0R2B0X8"/>
<gene>
    <name evidence="2" type="ORF">FC34_GL000121</name>
</gene>
<dbReference type="InterPro" id="IPR046742">
    <property type="entry name" value="DUF6792"/>
</dbReference>
<dbReference type="PATRIC" id="fig|1423727.3.peg.122"/>
<dbReference type="Pfam" id="PF20591">
    <property type="entry name" value="DUF6792"/>
    <property type="match status" value="1"/>
</dbReference>
<organism evidence="2 3">
    <name type="scientific">Lacticaseibacillus brantae DSM 23927</name>
    <dbReference type="NCBI Taxonomy" id="1423727"/>
    <lineage>
        <taxon>Bacteria</taxon>
        <taxon>Bacillati</taxon>
        <taxon>Bacillota</taxon>
        <taxon>Bacilli</taxon>
        <taxon>Lactobacillales</taxon>
        <taxon>Lactobacillaceae</taxon>
        <taxon>Lacticaseibacillus</taxon>
    </lineage>
</organism>
<evidence type="ECO:0000313" key="3">
    <source>
        <dbReference type="Proteomes" id="UP000051672"/>
    </source>
</evidence>
<dbReference type="EMBL" id="AYZQ01000001">
    <property type="protein sequence ID" value="KRM72418.1"/>
    <property type="molecule type" value="Genomic_DNA"/>
</dbReference>
<dbReference type="OrthoDB" id="2712710at2"/>
<comment type="caution">
    <text evidence="2">The sequence shown here is derived from an EMBL/GenBank/DDBJ whole genome shotgun (WGS) entry which is preliminary data.</text>
</comment>
<proteinExistence type="predicted"/>
<evidence type="ECO:0000259" key="1">
    <source>
        <dbReference type="Pfam" id="PF20591"/>
    </source>
</evidence>
<protein>
    <recommendedName>
        <fullName evidence="1">DUF6792 domain-containing protein</fullName>
    </recommendedName>
</protein>
<dbReference type="Proteomes" id="UP000051672">
    <property type="component" value="Unassembled WGS sequence"/>
</dbReference>